<evidence type="ECO:0000259" key="2">
    <source>
        <dbReference type="Pfam" id="PF25316"/>
    </source>
</evidence>
<feature type="region of interest" description="Disordered" evidence="1">
    <location>
        <begin position="999"/>
        <end position="1025"/>
    </location>
</feature>
<dbReference type="SUPFAM" id="SSF48371">
    <property type="entry name" value="ARM repeat"/>
    <property type="match status" value="1"/>
</dbReference>
<evidence type="ECO:0000259" key="3">
    <source>
        <dbReference type="Pfam" id="PF25577"/>
    </source>
</evidence>
<feature type="domain" description="Transcription initiation factor TFIID subunit 2 TPR repeats" evidence="3">
    <location>
        <begin position="573"/>
        <end position="809"/>
    </location>
</feature>
<evidence type="ECO:0000313" key="4">
    <source>
        <dbReference type="EMBL" id="KAK8882484.1"/>
    </source>
</evidence>
<accession>A0ABR2JUD4</accession>
<comment type="caution">
    <text evidence="4">The sequence shown here is derived from an EMBL/GenBank/DDBJ whole genome shotgun (WGS) entry which is preliminary data.</text>
</comment>
<evidence type="ECO:0000313" key="5">
    <source>
        <dbReference type="Proteomes" id="UP001470230"/>
    </source>
</evidence>
<protein>
    <submittedName>
        <fullName evidence="4">Transcription initiation factor TFIID subunit 2</fullName>
    </submittedName>
</protein>
<dbReference type="Proteomes" id="UP001470230">
    <property type="component" value="Unassembled WGS sequence"/>
</dbReference>
<feature type="domain" description="Transcription initiation factor TFIID subunit 2 Ig-like" evidence="2">
    <location>
        <begin position="457"/>
        <end position="567"/>
    </location>
</feature>
<dbReference type="Pfam" id="PF25316">
    <property type="entry name" value="TAF2_3rd"/>
    <property type="match status" value="1"/>
</dbReference>
<dbReference type="PANTHER" id="PTHR15137">
    <property type="entry name" value="TRANSCRIPTION INITIATION FACTOR TFIID"/>
    <property type="match status" value="1"/>
</dbReference>
<name>A0ABR2JUD4_9EUKA</name>
<dbReference type="SUPFAM" id="SSF63737">
    <property type="entry name" value="Leukotriene A4 hydrolase N-terminal domain"/>
    <property type="match status" value="1"/>
</dbReference>
<dbReference type="InterPro" id="IPR057345">
    <property type="entry name" value="Ig-like_TAF2"/>
</dbReference>
<dbReference type="Gene3D" id="2.60.40.1730">
    <property type="entry name" value="tricorn interacting facor f3 domain"/>
    <property type="match status" value="1"/>
</dbReference>
<dbReference type="InterPro" id="IPR042097">
    <property type="entry name" value="Aminopeptidase_N-like_N_sf"/>
</dbReference>
<organism evidence="4 5">
    <name type="scientific">Tritrichomonas musculus</name>
    <dbReference type="NCBI Taxonomy" id="1915356"/>
    <lineage>
        <taxon>Eukaryota</taxon>
        <taxon>Metamonada</taxon>
        <taxon>Parabasalia</taxon>
        <taxon>Tritrichomonadida</taxon>
        <taxon>Tritrichomonadidae</taxon>
        <taxon>Tritrichomonas</taxon>
    </lineage>
</organism>
<dbReference type="Pfam" id="PF25577">
    <property type="entry name" value="TPR_TAF2_C"/>
    <property type="match status" value="1"/>
</dbReference>
<dbReference type="PANTHER" id="PTHR15137:SF9">
    <property type="entry name" value="TRANSCRIPTION INITIATION FACTOR TFIID SUBUNIT 2"/>
    <property type="match status" value="1"/>
</dbReference>
<proteinExistence type="predicted"/>
<sequence>MSLAASLHVAKQHVNITVHEDPLDVKGYTDIDFHATSHHSQVIFLNARQVFVDKVTINGKDVPFQHIDSHAALLFKTGPLVRDASHFAAVSQIVNESPDLIIPYEGNYPVSVHIEFRVKKDCTSIVNKDGIIFTDNRVDGPSGWFPCVDTIAQRSLFSLSVTFSSSYVCVGPGETIFSTIDPQLKTNTMSYKIKFPVCASAVGFALGPFICQTLNNSEQTRNDIIMYYIGSVDESFKNTLEPVPSILQKTMDKFSLEENFYTTLSFVSLPFLTETILLPGVVFMPPSLNLPIGNVNVTYDVMIRLIEAIIGLFVYYFFPVGDPRDQWLQHGLVMFFAEVLAKEMYSECFRLDRRWNDLNWLMTEDIFPSIVLHKIDPATGEPFTDKYLRIKSKLLINMISTSMRNNEIQLVLLMQPHMKTCEEQPTFVTDRFFMDLTRFCPNINFKTFRQQWLCSNGFPIFTYNFTNDPRHNNMKFVLAQTPSCKTNVPFFTGNILVYLRDLDMPYEFPFAVENQIQIQQFNYFAHRRKTKKKNFSFVNGTTKSVTVHHAVMWLILDQPMSWICKVRPRLPQFMIHYQLQLLHNVYAQHEAISSLEDFKDTEESIAILTEFLKDDRVYFGVRGHVARALAMFNSEQTEDKHMRILLDWYASQFFENNPTSNEISVKPHDFYDIPRHFVQLEVIKSLSIIRNSQNYTPERIVKTLIEVLKQANNNTNNMYSDDYFNAEVILAFGRFRNENEDFYKNTSSQILNKLTLHASIPSYCNIITSAGYEALTAIALKTDIFTPDIKEMRSVVLETKNYFDCRASVYRDLLFLCIREKGITFAELISDIKTLIDQGESEMAAMCLRQIYRFILNSVHVGDKDHFQTYLLALPEGMSRDDVKKFLISNGNSGENGIEIAETLWDILTLHAKHNKILRSEALRAYTALYGEKLPEPYLKQSSLSQVPIDLTAERSSGSVVQIDMTRNAQALQAKAAAAAARNAQVSLHATQSTPFFPVISTPSTNSLDNNENKNDNSNNSSSNI</sequence>
<dbReference type="InterPro" id="IPR016024">
    <property type="entry name" value="ARM-type_fold"/>
</dbReference>
<evidence type="ECO:0000256" key="1">
    <source>
        <dbReference type="SAM" id="MobiDB-lite"/>
    </source>
</evidence>
<gene>
    <name evidence="4" type="ORF">M9Y10_045126</name>
</gene>
<dbReference type="InterPro" id="IPR037813">
    <property type="entry name" value="TAF2"/>
</dbReference>
<keyword evidence="5" id="KW-1185">Reference proteome</keyword>
<dbReference type="InterPro" id="IPR057991">
    <property type="entry name" value="TPR_TAF2_C"/>
</dbReference>
<dbReference type="EMBL" id="JAPFFF010000009">
    <property type="protein sequence ID" value="KAK8882484.1"/>
    <property type="molecule type" value="Genomic_DNA"/>
</dbReference>
<reference evidence="4 5" key="1">
    <citation type="submission" date="2024-04" db="EMBL/GenBank/DDBJ databases">
        <title>Tritrichomonas musculus Genome.</title>
        <authorList>
            <person name="Alves-Ferreira E."/>
            <person name="Grigg M."/>
            <person name="Lorenzi H."/>
            <person name="Galac M."/>
        </authorList>
    </citation>
    <scope>NUCLEOTIDE SEQUENCE [LARGE SCALE GENOMIC DNA]</scope>
    <source>
        <strain evidence="4 5">EAF2021</strain>
    </source>
</reference>
<feature type="compositionally biased region" description="Low complexity" evidence="1">
    <location>
        <begin position="1004"/>
        <end position="1025"/>
    </location>
</feature>